<protein>
    <recommendedName>
        <fullName evidence="6">HTH marR-type domain-containing protein</fullName>
    </recommendedName>
</protein>
<dbReference type="Proteomes" id="UP000003527">
    <property type="component" value="Unassembled WGS sequence"/>
</dbReference>
<evidence type="ECO:0008006" key="6">
    <source>
        <dbReference type="Google" id="ProtNLM"/>
    </source>
</evidence>
<comment type="function">
    <text evidence="1">Transcriptional repressor of xylose-utilizing enzymes.</text>
</comment>
<dbReference type="PANTHER" id="PTHR18964">
    <property type="entry name" value="ROK (REPRESSOR, ORF, KINASE) FAMILY"/>
    <property type="match status" value="1"/>
</dbReference>
<dbReference type="Gene3D" id="3.30.420.40">
    <property type="match status" value="2"/>
</dbReference>
<dbReference type="Gene3D" id="1.10.10.10">
    <property type="entry name" value="Winged helix-like DNA-binding domain superfamily/Winged helix DNA-binding domain"/>
    <property type="match status" value="1"/>
</dbReference>
<dbReference type="HOGENOM" id="CLU_036604_13_2_9"/>
<keyword evidence="3" id="KW-0119">Carbohydrate metabolism</keyword>
<comment type="caution">
    <text evidence="4">The sequence shown here is derived from an EMBL/GenBank/DDBJ whole genome shotgun (WGS) entry which is preliminary data.</text>
</comment>
<dbReference type="InterPro" id="IPR000600">
    <property type="entry name" value="ROK"/>
</dbReference>
<dbReference type="GO" id="GO:0042732">
    <property type="term" value="P:D-xylose metabolic process"/>
    <property type="evidence" value="ECO:0007669"/>
    <property type="project" value="UniProtKB-KW"/>
</dbReference>
<gene>
    <name evidence="4" type="ORF">HMPREF9624_01438</name>
</gene>
<evidence type="ECO:0000256" key="3">
    <source>
        <dbReference type="ARBA" id="ARBA00022629"/>
    </source>
</evidence>
<dbReference type="Pfam" id="PF00480">
    <property type="entry name" value="ROK"/>
    <property type="match status" value="1"/>
</dbReference>
<comment type="similarity">
    <text evidence="2">Belongs to the ROK (NagC/XylR) family.</text>
</comment>
<evidence type="ECO:0000313" key="5">
    <source>
        <dbReference type="Proteomes" id="UP000003527"/>
    </source>
</evidence>
<keyword evidence="3" id="KW-0859">Xylose metabolism</keyword>
<evidence type="ECO:0000256" key="1">
    <source>
        <dbReference type="ARBA" id="ARBA00002486"/>
    </source>
</evidence>
<dbReference type="PANTHER" id="PTHR18964:SF149">
    <property type="entry name" value="BIFUNCTIONAL UDP-N-ACETYLGLUCOSAMINE 2-EPIMERASE_N-ACETYLMANNOSAMINE KINASE"/>
    <property type="match status" value="1"/>
</dbReference>
<organism evidence="4 5">
    <name type="scientific">Oribacterium asaccharolyticum ACB7</name>
    <dbReference type="NCBI Taxonomy" id="796944"/>
    <lineage>
        <taxon>Bacteria</taxon>
        <taxon>Bacillati</taxon>
        <taxon>Bacillota</taxon>
        <taxon>Clostridia</taxon>
        <taxon>Lachnospirales</taxon>
        <taxon>Lachnospiraceae</taxon>
        <taxon>Oribacterium</taxon>
    </lineage>
</organism>
<dbReference type="RefSeq" id="WP_009537206.1">
    <property type="nucleotide sequence ID" value="NZ_JH414505.1"/>
</dbReference>
<reference evidence="4 5" key="1">
    <citation type="submission" date="2011-08" db="EMBL/GenBank/DDBJ databases">
        <title>The Genome Sequence of Oribacterium sp. ACB7.</title>
        <authorList>
            <consortium name="The Broad Institute Genome Sequencing Platform"/>
            <person name="Earl A."/>
            <person name="Ward D."/>
            <person name="Feldgarden M."/>
            <person name="Gevers D."/>
            <person name="Sizova M."/>
            <person name="Hazen A."/>
            <person name="Epstein S."/>
            <person name="Young S.K."/>
            <person name="Zeng Q."/>
            <person name="Gargeya S."/>
            <person name="Fitzgerald M."/>
            <person name="Haas B."/>
            <person name="Abouelleil A."/>
            <person name="Alvarado L."/>
            <person name="Arachchi H.M."/>
            <person name="Berlin A."/>
            <person name="Brown A."/>
            <person name="Chapman S.B."/>
            <person name="Chen Z."/>
            <person name="Dunbar C."/>
            <person name="Freedman E."/>
            <person name="Gearin G."/>
            <person name="Gellesch M."/>
            <person name="Goldberg J."/>
            <person name="Griggs A."/>
            <person name="Gujja S."/>
            <person name="Heiman D."/>
            <person name="Howarth C."/>
            <person name="Larson L."/>
            <person name="Lui A."/>
            <person name="MacDonald P.J.P."/>
            <person name="Montmayeur A."/>
            <person name="Murphy C."/>
            <person name="Neiman D."/>
            <person name="Pearson M."/>
            <person name="Priest M."/>
            <person name="Roberts A."/>
            <person name="Saif S."/>
            <person name="Shea T."/>
            <person name="Shenoy N."/>
            <person name="Sisk P."/>
            <person name="Stolte C."/>
            <person name="Sykes S."/>
            <person name="Wortman J."/>
            <person name="Nusbaum C."/>
            <person name="Birren B."/>
        </authorList>
    </citation>
    <scope>NUCLEOTIDE SEQUENCE [LARGE SCALE GENOMIC DNA]</scope>
    <source>
        <strain evidence="4 5">ACB7</strain>
    </source>
</reference>
<dbReference type="InterPro" id="IPR043129">
    <property type="entry name" value="ATPase_NBD"/>
</dbReference>
<evidence type="ECO:0000256" key="2">
    <source>
        <dbReference type="ARBA" id="ARBA00006479"/>
    </source>
</evidence>
<dbReference type="InterPro" id="IPR036390">
    <property type="entry name" value="WH_DNA-bd_sf"/>
</dbReference>
<keyword evidence="5" id="KW-1185">Reference proteome</keyword>
<dbReference type="InterPro" id="IPR036388">
    <property type="entry name" value="WH-like_DNA-bd_sf"/>
</dbReference>
<dbReference type="PATRIC" id="fig|796944.3.peg.2191"/>
<name>G9WX64_9FIRM</name>
<proteinExistence type="inferred from homology"/>
<dbReference type="AlphaFoldDB" id="G9WX64"/>
<dbReference type="SUPFAM" id="SSF53067">
    <property type="entry name" value="Actin-like ATPase domain"/>
    <property type="match status" value="1"/>
</dbReference>
<dbReference type="SUPFAM" id="SSF46785">
    <property type="entry name" value="Winged helix' DNA-binding domain"/>
    <property type="match status" value="1"/>
</dbReference>
<dbReference type="EMBL" id="AFZD01000021">
    <property type="protein sequence ID" value="EHL09397.1"/>
    <property type="molecule type" value="Genomic_DNA"/>
</dbReference>
<accession>G9WX64</accession>
<evidence type="ECO:0000313" key="4">
    <source>
        <dbReference type="EMBL" id="EHL09397.1"/>
    </source>
</evidence>
<sequence length="414" mass="46173">MSIMQQIKQIDIREQNLKNVYDYVLHSSGASRAKIAKALGLSRPSSSSLVDELLSMGALFEDGKEEGERGVGRTPIVIRADFRRHFCIVLFWKPKRISASVVSMAQDKSGAERVLESTECPVSSAKEYGKCSLRLLRDFKNKYEKAYGKDKYLGSVLVLPGIVDPLRRAVLSHPLGIDLETGRRIISEIEESGENSVGILNDNAILGYAAMQRLNLQEKNFLYINLSTGIGAAYFMKGEIFGDAGGKLTQFGHIIVHPGGSLCSCGAHGCLEAEIGERALQEQFASYFGKEELKPLLEGELLRKIIDGRKKADGIYTAVKEKFLKDLSLAISNVSTMVFPDLILLGGFFSLWGEDFLEELKAEINRIGFSYIMQDLHLLYSKEEKEELQAAAADYFFSRYFHFTERKIEGIHLG</sequence>